<dbReference type="Proteomes" id="UP000320516">
    <property type="component" value="Unassembled WGS sequence"/>
</dbReference>
<name>A0A560KHT1_9PROT</name>
<feature type="repeat" description="TPR" evidence="3">
    <location>
        <begin position="2371"/>
        <end position="2404"/>
    </location>
</feature>
<dbReference type="Gene3D" id="1.25.40.10">
    <property type="entry name" value="Tetratricopeptide repeat domain"/>
    <property type="match status" value="11"/>
</dbReference>
<dbReference type="InterPro" id="IPR011990">
    <property type="entry name" value="TPR-like_helical_dom_sf"/>
</dbReference>
<feature type="repeat" description="TPR" evidence="3">
    <location>
        <begin position="1183"/>
        <end position="1216"/>
    </location>
</feature>
<feature type="repeat" description="TPR" evidence="3">
    <location>
        <begin position="2484"/>
        <end position="2517"/>
    </location>
</feature>
<evidence type="ECO:0000256" key="3">
    <source>
        <dbReference type="PROSITE-ProRule" id="PRU00339"/>
    </source>
</evidence>
<dbReference type="Pfam" id="PF13414">
    <property type="entry name" value="TPR_11"/>
    <property type="match status" value="1"/>
</dbReference>
<reference evidence="4 5" key="1">
    <citation type="submission" date="2019-06" db="EMBL/GenBank/DDBJ databases">
        <title>Genomic Encyclopedia of Type Strains, Phase IV (KMG-V): Genome sequencing to study the core and pangenomes of soil and plant-associated prokaryotes.</title>
        <authorList>
            <person name="Whitman W."/>
        </authorList>
    </citation>
    <scope>NUCLEOTIDE SEQUENCE [LARGE SCALE GENOMIC DNA]</scope>
    <source>
        <strain evidence="4 5">BR 12005</strain>
    </source>
</reference>
<evidence type="ECO:0000313" key="5">
    <source>
        <dbReference type="Proteomes" id="UP000320516"/>
    </source>
</evidence>
<dbReference type="SMART" id="SM00028">
    <property type="entry name" value="TPR"/>
    <property type="match status" value="27"/>
</dbReference>
<feature type="repeat" description="TPR" evidence="3">
    <location>
        <begin position="642"/>
        <end position="675"/>
    </location>
</feature>
<dbReference type="SUPFAM" id="SSF48452">
    <property type="entry name" value="TPR-like"/>
    <property type="match status" value="6"/>
</dbReference>
<feature type="repeat" description="TPR" evidence="3">
    <location>
        <begin position="1759"/>
        <end position="1792"/>
    </location>
</feature>
<gene>
    <name evidence="4" type="ORF">FBZ87_101534</name>
</gene>
<feature type="repeat" description="TPR" evidence="3">
    <location>
        <begin position="2337"/>
        <end position="2370"/>
    </location>
</feature>
<dbReference type="InterPro" id="IPR019734">
    <property type="entry name" value="TPR_rpt"/>
</dbReference>
<evidence type="ECO:0000313" key="4">
    <source>
        <dbReference type="EMBL" id="TWB82823.1"/>
    </source>
</evidence>
<dbReference type="Gene3D" id="3.40.50.2000">
    <property type="entry name" value="Glycogen Phosphorylase B"/>
    <property type="match status" value="1"/>
</dbReference>
<keyword evidence="1" id="KW-0677">Repeat</keyword>
<dbReference type="RefSeq" id="WP_145608811.1">
    <property type="nucleotide sequence ID" value="NZ_VITV01000001.1"/>
</dbReference>
<dbReference type="Pfam" id="PF13432">
    <property type="entry name" value="TPR_16"/>
    <property type="match status" value="6"/>
</dbReference>
<comment type="caution">
    <text evidence="4">The sequence shown here is derived from an EMBL/GenBank/DDBJ whole genome shotgun (WGS) entry which is preliminary data.</text>
</comment>
<feature type="repeat" description="TPR" evidence="3">
    <location>
        <begin position="122"/>
        <end position="155"/>
    </location>
</feature>
<evidence type="ECO:0000256" key="1">
    <source>
        <dbReference type="ARBA" id="ARBA00022737"/>
    </source>
</evidence>
<dbReference type="GO" id="GO:0097363">
    <property type="term" value="F:protein O-acetylglucosaminyltransferase activity"/>
    <property type="evidence" value="ECO:0007669"/>
    <property type="project" value="TreeGrafter"/>
</dbReference>
<protein>
    <submittedName>
        <fullName evidence="4">Flp pilus assembly protein TadD</fullName>
    </submittedName>
</protein>
<organism evidence="4 5">
    <name type="scientific">Nitrospirillum amazonense</name>
    <dbReference type="NCBI Taxonomy" id="28077"/>
    <lineage>
        <taxon>Bacteria</taxon>
        <taxon>Pseudomonadati</taxon>
        <taxon>Pseudomonadota</taxon>
        <taxon>Alphaproteobacteria</taxon>
        <taxon>Rhodospirillales</taxon>
        <taxon>Azospirillaceae</taxon>
        <taxon>Nitrospirillum</taxon>
    </lineage>
</organism>
<feature type="repeat" description="TPR" evidence="3">
    <location>
        <begin position="1319"/>
        <end position="1352"/>
    </location>
</feature>
<evidence type="ECO:0000256" key="2">
    <source>
        <dbReference type="ARBA" id="ARBA00022803"/>
    </source>
</evidence>
<dbReference type="SUPFAM" id="SSF53756">
    <property type="entry name" value="UDP-Glycosyltransferase/glycogen phosphorylase"/>
    <property type="match status" value="5"/>
</dbReference>
<dbReference type="InterPro" id="IPR013105">
    <property type="entry name" value="TPR_2"/>
</dbReference>
<dbReference type="Pfam" id="PF07719">
    <property type="entry name" value="TPR_2"/>
    <property type="match status" value="1"/>
</dbReference>
<dbReference type="Pfam" id="PF13424">
    <property type="entry name" value="TPR_12"/>
    <property type="match status" value="1"/>
</dbReference>
<proteinExistence type="predicted"/>
<feature type="repeat" description="TPR" evidence="3">
    <location>
        <begin position="190"/>
        <end position="223"/>
    </location>
</feature>
<dbReference type="Pfam" id="PF13374">
    <property type="entry name" value="TPR_10"/>
    <property type="match status" value="2"/>
</dbReference>
<dbReference type="Pfam" id="PF13181">
    <property type="entry name" value="TPR_8"/>
    <property type="match status" value="2"/>
</dbReference>
<dbReference type="InterPro" id="IPR037919">
    <property type="entry name" value="OGT"/>
</dbReference>
<feature type="repeat" description="TPR" evidence="3">
    <location>
        <begin position="1251"/>
        <end position="1284"/>
    </location>
</feature>
<dbReference type="PANTHER" id="PTHR44366">
    <property type="entry name" value="UDP-N-ACETYLGLUCOSAMINE--PEPTIDE N-ACETYLGLUCOSAMINYLTRANSFERASE 110 KDA SUBUNIT"/>
    <property type="match status" value="1"/>
</dbReference>
<dbReference type="EMBL" id="VITV01000001">
    <property type="protein sequence ID" value="TWB82823.1"/>
    <property type="molecule type" value="Genomic_DNA"/>
</dbReference>
<sequence length="2847" mass="302501">MVHGGAGTGAKGDRQAGGQIAGLLAQAMDQHRAGDLAGAETLYRRILALDPAQADALNLCGVACHQQGRSVEGRALLERALAARPDDQGSLENLGLLLVQVGDAAAAVPLLRHTLRLFPRSVSAWMSLGLAYAELKDHPAAMAAYHSLLDIAPTHVPALLNLGDLMRQLYDGEGAAIMARRLLALEPANPRGLMSLANALQVLGDLPEAEAAFTRALAADPQDPAPRYNRAYVRLAMGQLPGGWADYTSRFVTGNIQPWRYPDRPQWAGDALDGRRLMMWREQGLGDEFMFSPLYVPALRAALGGAAGGSVVILTEPRLIGLMSRYLRREVPDLADRVELRPEPLGGNDFDVHLPAGGLPALFGARLRDYAGRGAGWLAAEPQAVAHWRQRLADLGPGLKIGMCWTSGIRAPHRDPNYLGLTRWAPLLSLPGITWVDLQYSDVTAERRAAAEQGLRLPHRFTDLDQRNDIEGVAALISALDMVITAPTSVGELAGALGVPIWRMELPGDWSMLGTRVRPWYPAMRIFPAETVADALDQVRMALLTLADFGIETNDRGVAPRAMSRPPDLPTLAQAYDLLTAGRATEAVAALDALIAWGELAPTARGQALHLLGLARFHRGDAAGAVPAIVQALALLPPEQSAMPANNLGNILRQLGRLAEAEAAYRRALAQDPALAAAASNLGALLRDRGDLAGAEAALLHALRLAPERAETLVNLAGTMTALGAPWQAESLARRAVALAPGMAHAHGNLGTALVAQGRLADGTRHLAAAGALDAGEPLIQFNLGLARLAQGDLAAGWQGYARRDLGGAAGPLPAPPWRGQDLTGRTLLVRREQGLGDELLFASLYPDLADRVGRLVIDCDPRLAALFTRAFPGAVIAPAGRVLNGGNAPMPDAALSAGDLPALLRPDLASFAGGPTAYLTADPALAAVWATRLAALGRGLKVGLCWRSGLRTEERGRLLYPQLDEWDPLLRLPHVHFVSLQYDGAAAEPELMAAEARLGIRIHRWPDLDLRDDLDGVAALISGLDLVVTAGTAVSELAGALGVPCWRLGATFEWTRLGSGARPWFPAQQPFFPPEGEVIGVVLPHLAWRLASLVRSALADGPAPSPPAPLPPAPSPDTLYADGLAARDAGRVDLAVERLGQAADAGHASALAALAGLLRREERWAAAADRYRQLLRLRADNAEALSGLGLALQGLGQGADALRCHDRAVQLAPDRAVLHANRGLTLTALGNDEAAAEAQRRATEADPGWVGGWVNLGVALTRLNRPDAALEAFHRALAIEPASAAALSGLANLRLLLGQPETAAAHLRAVLTQQPDDADTHLNLGRALFDLRLVEEARDHYRRALALRPGWAKARVNLSMLALELGDLETGWHDYPARFVVPDSTARRDLVLPAWTGGDVRDRALLVWGEQGLGDEILFASCLPDLLRWLGARGCRRVVVEVDARLVGLLSRALQPQVPAGLDLVVRGRTDTPRDADMHVPLGGLPALLRRSLGDFPGGPPPWLRPDPQRAAFWRGRLAALGPGLKVGLCWRSGLRGLGRQNLYLTLMQMVPLLTVPDVHFVVLQYDARAGDAAAEMAEVAAATGVTLHLWDDLDLRDDQEGVAALMAGLDLVVSAGTAVGELSAALGIPTWRFQHMPAWASLGTGARPWLPAQRQWFSGWGPPEVVVPAIRAALLRLRAETVASPPMDNPATVEAGMAAHRAGDLAGAEAIYRSVLARVPGDVDALHLLGVVMVQDGRVDEGASLLRRAVAADPAFAQAHNSLGGALRAGGDLPGALSAFSRATELVPDYVEAWGNLAGAHVELGAWDAALAAAGRALALRPGYAKALVEQARALAGLRRTAEGLAAARAAVAAEETPYTLTNLGLALGTEEMWGLARACHERALALDPTYVEAANNLALTWLGERGPTRDAIRQTQGQARAGFQRALALRPDFAPARYNLAILDLAEGRLPTGWSGYQARFDAGQALPDRRFPQARWQGEALGRRRLLVWREQGLGDELLFASLYRELIATHPEASFVLECDARLAGYFTRAFVDPGSGRVTVAPDFITAAAAGADLHIPAGSLPQVLRDGLGAFTGQAYLTPDPARLAAWRVRVDALGPGLRVGLCWQSMVRDLDRDSAYTRLADWAPLLRLPGVIPVMLQYGAVEEEVRAVEAALGVTLHRWADTDLRQDLEAAGALTACLDLVVTAPTSVGELAGALGVPVWRVGTRMDWSMLGTAVRPWFAAMAVVPAPADGRAADTVATVVATVDRLRRGLPVPPQSSPSDVDGLLAAAARHQAGDAAGALARYRAVLDRQPDQPVALHLLGLALAQLGRAEAGLPFLRRAVEVAPAYAAAQSNLGNVLQTLGRAAEAEGHYRLALDAEPDRPDVLTNLGNALLAQGRAAEAAACQERALQLAPDLAAAASNLGTALLALDRPAAAIDAFRRALGGALLPQEVSDTQDPVVIDALCGLGEALRRAGDIFAGPPWLERAVALAPDQATAWNNRGRCLNDAGRYAAAGDSYARAIELDPALATAHFNRGLVDLQLGILKRGWQGYAWRFAAEDKGTAPRFDRPAWRGESLAGRTLRVWHEQGLGDELLFASLYQALAARAAHQGATAVLVECDPRLAGLLGRSFPSLRFLSRPRRQEAAALEPAGADFVVAAGDLAALLAPTLADFACSGMAAGYLLPDAGRVAHWRCRLAELASGPALVVGIAWRSGQLSTERSRAYSTLAQWRSILSLPGVMAVSLHYQPAVEEIAALKRDHGLTVHRFADADLRDDLETAAALTAACDLVIGAATAVGEMAGAVGTPCWRFASRDWTTLGTPVRPWFPSHRLFALEKYQLEPERALEAMAMQLQRLME</sequence>
<keyword evidence="2 3" id="KW-0802">TPR repeat</keyword>
<dbReference type="GO" id="GO:0006493">
    <property type="term" value="P:protein O-linked glycosylation"/>
    <property type="evidence" value="ECO:0007669"/>
    <property type="project" value="InterPro"/>
</dbReference>
<dbReference type="PROSITE" id="PS50005">
    <property type="entry name" value="TPR"/>
    <property type="match status" value="10"/>
</dbReference>
<dbReference type="PANTHER" id="PTHR44366:SF1">
    <property type="entry name" value="UDP-N-ACETYLGLUCOSAMINE--PEPTIDE N-ACETYLGLUCOSAMINYLTRANSFERASE 110 KDA SUBUNIT"/>
    <property type="match status" value="1"/>
</dbReference>
<accession>A0A560KHT1</accession>